<dbReference type="PANTHER" id="PTHR43047:SF64">
    <property type="entry name" value="HISTIDINE KINASE CONTAINING CHEY-HOMOLOGOUS RECEIVER DOMAIN AND PAS DOMAIN-RELATED"/>
    <property type="match status" value="1"/>
</dbReference>
<proteinExistence type="predicted"/>
<evidence type="ECO:0000256" key="3">
    <source>
        <dbReference type="ARBA" id="ARBA00012438"/>
    </source>
</evidence>
<dbReference type="Gene3D" id="3.30.565.10">
    <property type="entry name" value="Histidine kinase-like ATPase, C-terminal domain"/>
    <property type="match status" value="1"/>
</dbReference>
<dbReference type="FunFam" id="3.30.565.10:FF:000010">
    <property type="entry name" value="Sensor histidine kinase RcsC"/>
    <property type="match status" value="1"/>
</dbReference>
<dbReference type="Pfam" id="PF03707">
    <property type="entry name" value="MHYT"/>
    <property type="match status" value="3"/>
</dbReference>
<dbReference type="InterPro" id="IPR000700">
    <property type="entry name" value="PAS-assoc_C"/>
</dbReference>
<comment type="subcellular location">
    <subcellularLocation>
        <location evidence="2">Cell inner membrane</location>
        <topology evidence="2">Multi-pass membrane protein</topology>
    </subcellularLocation>
</comment>
<dbReference type="InterPro" id="IPR036890">
    <property type="entry name" value="HATPase_C_sf"/>
</dbReference>
<dbReference type="SMART" id="SM00091">
    <property type="entry name" value="PAS"/>
    <property type="match status" value="3"/>
</dbReference>
<dbReference type="NCBIfam" id="TIGR00229">
    <property type="entry name" value="sensory_box"/>
    <property type="match status" value="3"/>
</dbReference>
<organism evidence="26 27">
    <name type="scientific">Oleiphilus messinensis</name>
    <dbReference type="NCBI Taxonomy" id="141451"/>
    <lineage>
        <taxon>Bacteria</taxon>
        <taxon>Pseudomonadati</taxon>
        <taxon>Pseudomonadota</taxon>
        <taxon>Gammaproteobacteria</taxon>
        <taxon>Oceanospirillales</taxon>
        <taxon>Oleiphilaceae</taxon>
        <taxon>Oleiphilus</taxon>
    </lineage>
</organism>
<dbReference type="InterPro" id="IPR003661">
    <property type="entry name" value="HisK_dim/P_dom"/>
</dbReference>
<evidence type="ECO:0000256" key="17">
    <source>
        <dbReference type="PROSITE-ProRule" id="PRU00110"/>
    </source>
</evidence>
<feature type="domain" description="MHYT" evidence="25">
    <location>
        <begin position="22"/>
        <end position="233"/>
    </location>
</feature>
<feature type="transmembrane region" description="Helical" evidence="19">
    <location>
        <begin position="209"/>
        <end position="230"/>
    </location>
</feature>
<evidence type="ECO:0000256" key="14">
    <source>
        <dbReference type="ARBA" id="ARBA00023136"/>
    </source>
</evidence>
<dbReference type="CDD" id="cd16922">
    <property type="entry name" value="HATPase_EvgS-ArcB-TorS-like"/>
    <property type="match status" value="1"/>
</dbReference>
<keyword evidence="11" id="KW-0067">ATP-binding</keyword>
<reference evidence="26 27" key="1">
    <citation type="submission" date="2017-05" db="EMBL/GenBank/DDBJ databases">
        <title>Genomic insights into alkan degradation activity of Oleiphilus messinensis.</title>
        <authorList>
            <person name="Kozyavkin S.A."/>
            <person name="Slesarev A.I."/>
            <person name="Golyshin P.N."/>
            <person name="Korzhenkov A."/>
            <person name="Golyshina O.N."/>
            <person name="Toshchakov S.V."/>
        </authorList>
    </citation>
    <scope>NUCLEOTIDE SEQUENCE [LARGE SCALE GENOMIC DNA]</scope>
    <source>
        <strain evidence="26 27">ME102</strain>
    </source>
</reference>
<dbReference type="InterPro" id="IPR003594">
    <property type="entry name" value="HATPase_dom"/>
</dbReference>
<dbReference type="GO" id="GO:0000155">
    <property type="term" value="F:phosphorelay sensor kinase activity"/>
    <property type="evidence" value="ECO:0007669"/>
    <property type="project" value="InterPro"/>
</dbReference>
<dbReference type="CDD" id="cd17546">
    <property type="entry name" value="REC_hyHK_CKI1_RcsC-like"/>
    <property type="match status" value="1"/>
</dbReference>
<evidence type="ECO:0000256" key="13">
    <source>
        <dbReference type="ARBA" id="ARBA00023012"/>
    </source>
</evidence>
<evidence type="ECO:0000256" key="5">
    <source>
        <dbReference type="ARBA" id="ARBA00022519"/>
    </source>
</evidence>
<feature type="modified residue" description="4-aspartylphosphate" evidence="18">
    <location>
        <position position="971"/>
    </location>
</feature>
<dbReference type="SUPFAM" id="SSF55785">
    <property type="entry name" value="PYP-like sensor domain (PAS domain)"/>
    <property type="match status" value="3"/>
</dbReference>
<dbReference type="PROSITE" id="PS50112">
    <property type="entry name" value="PAS"/>
    <property type="match status" value="3"/>
</dbReference>
<keyword evidence="4" id="KW-1003">Cell membrane</keyword>
<dbReference type="Gene3D" id="3.40.50.2300">
    <property type="match status" value="1"/>
</dbReference>
<dbReference type="InterPro" id="IPR036641">
    <property type="entry name" value="HPT_dom_sf"/>
</dbReference>
<evidence type="ECO:0000256" key="7">
    <source>
        <dbReference type="ARBA" id="ARBA00022679"/>
    </source>
</evidence>
<dbReference type="InterPro" id="IPR000014">
    <property type="entry name" value="PAS"/>
</dbReference>
<dbReference type="CDD" id="cd00130">
    <property type="entry name" value="PAS"/>
    <property type="match status" value="3"/>
</dbReference>
<dbReference type="InterPro" id="IPR011006">
    <property type="entry name" value="CheY-like_superfamily"/>
</dbReference>
<keyword evidence="5" id="KW-0997">Cell inner membrane</keyword>
<feature type="domain" description="PAC" evidence="23">
    <location>
        <begin position="615"/>
        <end position="667"/>
    </location>
</feature>
<evidence type="ECO:0000256" key="2">
    <source>
        <dbReference type="ARBA" id="ARBA00004429"/>
    </source>
</evidence>
<dbReference type="InterPro" id="IPR008207">
    <property type="entry name" value="Sig_transdc_His_kin_Hpt_dom"/>
</dbReference>
<dbReference type="InterPro" id="IPR001610">
    <property type="entry name" value="PAC"/>
</dbReference>
<evidence type="ECO:0000256" key="15">
    <source>
        <dbReference type="ARBA" id="ARBA00059827"/>
    </source>
</evidence>
<evidence type="ECO:0000259" key="21">
    <source>
        <dbReference type="PROSITE" id="PS50110"/>
    </source>
</evidence>
<feature type="domain" description="Histidine kinase" evidence="20">
    <location>
        <begin position="685"/>
        <end position="902"/>
    </location>
</feature>
<feature type="domain" description="HPt" evidence="24">
    <location>
        <begin position="1071"/>
        <end position="1160"/>
    </location>
</feature>
<feature type="transmembrane region" description="Helical" evidence="19">
    <location>
        <begin position="109"/>
        <end position="127"/>
    </location>
</feature>
<feature type="domain" description="PAS" evidence="22">
    <location>
        <begin position="285"/>
        <end position="355"/>
    </location>
</feature>
<evidence type="ECO:0000256" key="16">
    <source>
        <dbReference type="ARBA" id="ARBA00070616"/>
    </source>
</evidence>
<evidence type="ECO:0000256" key="12">
    <source>
        <dbReference type="ARBA" id="ARBA00022989"/>
    </source>
</evidence>
<dbReference type="PANTHER" id="PTHR43047">
    <property type="entry name" value="TWO-COMPONENT HISTIDINE PROTEIN KINASE"/>
    <property type="match status" value="1"/>
</dbReference>
<dbReference type="PROSITE" id="PS50894">
    <property type="entry name" value="HPT"/>
    <property type="match status" value="1"/>
</dbReference>
<feature type="domain" description="Response regulatory" evidence="21">
    <location>
        <begin position="922"/>
        <end position="1041"/>
    </location>
</feature>
<dbReference type="Pfam" id="PF00989">
    <property type="entry name" value="PAS"/>
    <property type="match status" value="2"/>
</dbReference>
<dbReference type="SUPFAM" id="SSF52172">
    <property type="entry name" value="CheY-like"/>
    <property type="match status" value="1"/>
</dbReference>
<dbReference type="PRINTS" id="PR00344">
    <property type="entry name" value="BCTRLSENSOR"/>
</dbReference>
<dbReference type="GO" id="GO:0005524">
    <property type="term" value="F:ATP binding"/>
    <property type="evidence" value="ECO:0007669"/>
    <property type="project" value="UniProtKB-KW"/>
</dbReference>
<dbReference type="SUPFAM" id="SSF55874">
    <property type="entry name" value="ATPase domain of HSP90 chaperone/DNA topoisomerase II/histidine kinase"/>
    <property type="match status" value="1"/>
</dbReference>
<name>A0A1Y0IDH0_9GAMM</name>
<evidence type="ECO:0000256" key="8">
    <source>
        <dbReference type="ARBA" id="ARBA00022692"/>
    </source>
</evidence>
<dbReference type="PROSITE" id="PS50109">
    <property type="entry name" value="HIS_KIN"/>
    <property type="match status" value="1"/>
</dbReference>
<dbReference type="InterPro" id="IPR035965">
    <property type="entry name" value="PAS-like_dom_sf"/>
</dbReference>
<feature type="domain" description="PAS" evidence="22">
    <location>
        <begin position="413"/>
        <end position="483"/>
    </location>
</feature>
<evidence type="ECO:0000256" key="4">
    <source>
        <dbReference type="ARBA" id="ARBA00022475"/>
    </source>
</evidence>
<evidence type="ECO:0000256" key="10">
    <source>
        <dbReference type="ARBA" id="ARBA00022777"/>
    </source>
</evidence>
<dbReference type="SUPFAM" id="SSF47226">
    <property type="entry name" value="Histidine-containing phosphotransfer domain, HPT domain"/>
    <property type="match status" value="1"/>
</dbReference>
<dbReference type="SMART" id="SM00388">
    <property type="entry name" value="HisKA"/>
    <property type="match status" value="1"/>
</dbReference>
<evidence type="ECO:0000259" key="25">
    <source>
        <dbReference type="PROSITE" id="PS50924"/>
    </source>
</evidence>
<evidence type="ECO:0000313" key="26">
    <source>
        <dbReference type="EMBL" id="ARU57424.1"/>
    </source>
</evidence>
<dbReference type="InterPro" id="IPR004358">
    <property type="entry name" value="Sig_transdc_His_kin-like_C"/>
</dbReference>
<dbReference type="InterPro" id="IPR001789">
    <property type="entry name" value="Sig_transdc_resp-reg_receiver"/>
</dbReference>
<comment type="catalytic activity">
    <reaction evidence="1">
        <text>ATP + protein L-histidine = ADP + protein N-phospho-L-histidine.</text>
        <dbReference type="EC" id="2.7.13.3"/>
    </reaction>
</comment>
<keyword evidence="13" id="KW-0902">Two-component regulatory system</keyword>
<dbReference type="PROSITE" id="PS50113">
    <property type="entry name" value="PAC"/>
    <property type="match status" value="2"/>
</dbReference>
<evidence type="ECO:0000256" key="18">
    <source>
        <dbReference type="PROSITE-ProRule" id="PRU00169"/>
    </source>
</evidence>
<feature type="transmembrane region" description="Helical" evidence="19">
    <location>
        <begin position="168"/>
        <end position="189"/>
    </location>
</feature>
<evidence type="ECO:0000256" key="9">
    <source>
        <dbReference type="ARBA" id="ARBA00022741"/>
    </source>
</evidence>
<dbReference type="InterPro" id="IPR013655">
    <property type="entry name" value="PAS_fold_3"/>
</dbReference>
<evidence type="ECO:0000256" key="6">
    <source>
        <dbReference type="ARBA" id="ARBA00022553"/>
    </source>
</evidence>
<evidence type="ECO:0000256" key="1">
    <source>
        <dbReference type="ARBA" id="ARBA00000085"/>
    </source>
</evidence>
<feature type="transmembrane region" description="Helical" evidence="19">
    <location>
        <begin position="25"/>
        <end position="46"/>
    </location>
</feature>
<dbReference type="Pfam" id="PF00512">
    <property type="entry name" value="HisKA"/>
    <property type="match status" value="1"/>
</dbReference>
<dbReference type="InterPro" id="IPR005330">
    <property type="entry name" value="MHYT_dom"/>
</dbReference>
<feature type="domain" description="PAS" evidence="22">
    <location>
        <begin position="541"/>
        <end position="618"/>
    </location>
</feature>
<keyword evidence="10 26" id="KW-0418">Kinase</keyword>
<keyword evidence="12 19" id="KW-1133">Transmembrane helix</keyword>
<dbReference type="GO" id="GO:0005886">
    <property type="term" value="C:plasma membrane"/>
    <property type="evidence" value="ECO:0007669"/>
    <property type="project" value="UniProtKB-SubCell"/>
</dbReference>
<keyword evidence="6 18" id="KW-0597">Phosphoprotein</keyword>
<dbReference type="Pfam" id="PF08447">
    <property type="entry name" value="PAS_3"/>
    <property type="match status" value="1"/>
</dbReference>
<dbReference type="PROSITE" id="PS50924">
    <property type="entry name" value="MHYT"/>
    <property type="match status" value="1"/>
</dbReference>
<dbReference type="FunFam" id="3.30.450.20:FF:000060">
    <property type="entry name" value="Sensor protein FixL"/>
    <property type="match status" value="2"/>
</dbReference>
<evidence type="ECO:0000259" key="23">
    <source>
        <dbReference type="PROSITE" id="PS50113"/>
    </source>
</evidence>
<keyword evidence="27" id="KW-1185">Reference proteome</keyword>
<evidence type="ECO:0000259" key="20">
    <source>
        <dbReference type="PROSITE" id="PS50109"/>
    </source>
</evidence>
<dbReference type="SMART" id="SM00086">
    <property type="entry name" value="PAC"/>
    <property type="match status" value="3"/>
</dbReference>
<keyword evidence="9" id="KW-0547">Nucleotide-binding</keyword>
<gene>
    <name evidence="26" type="ORF">OLMES_3386</name>
</gene>
<evidence type="ECO:0000256" key="19">
    <source>
        <dbReference type="PROSITE-ProRule" id="PRU00244"/>
    </source>
</evidence>
<dbReference type="Gene3D" id="1.10.287.130">
    <property type="match status" value="1"/>
</dbReference>
<dbReference type="InterPro" id="IPR036097">
    <property type="entry name" value="HisK_dim/P_sf"/>
</dbReference>
<keyword evidence="7 26" id="KW-0808">Transferase</keyword>
<evidence type="ECO:0000259" key="22">
    <source>
        <dbReference type="PROSITE" id="PS50112"/>
    </source>
</evidence>
<dbReference type="Proteomes" id="UP000196027">
    <property type="component" value="Chromosome"/>
</dbReference>
<dbReference type="PROSITE" id="PS50110">
    <property type="entry name" value="RESPONSE_REGULATORY"/>
    <property type="match status" value="1"/>
</dbReference>
<keyword evidence="8 19" id="KW-0812">Transmembrane</keyword>
<dbReference type="GO" id="GO:0006355">
    <property type="term" value="P:regulation of DNA-templated transcription"/>
    <property type="evidence" value="ECO:0007669"/>
    <property type="project" value="InterPro"/>
</dbReference>
<evidence type="ECO:0000313" key="27">
    <source>
        <dbReference type="Proteomes" id="UP000196027"/>
    </source>
</evidence>
<dbReference type="Gene3D" id="1.20.120.160">
    <property type="entry name" value="HPT domain"/>
    <property type="match status" value="1"/>
</dbReference>
<dbReference type="EMBL" id="CP021425">
    <property type="protein sequence ID" value="ARU57424.1"/>
    <property type="molecule type" value="Genomic_DNA"/>
</dbReference>
<dbReference type="AlphaFoldDB" id="A0A1Y0IDH0"/>
<dbReference type="Pfam" id="PF01627">
    <property type="entry name" value="Hpt"/>
    <property type="match status" value="1"/>
</dbReference>
<dbReference type="SUPFAM" id="SSF47384">
    <property type="entry name" value="Homodimeric domain of signal transducing histidine kinase"/>
    <property type="match status" value="1"/>
</dbReference>
<dbReference type="Pfam" id="PF00072">
    <property type="entry name" value="Response_reg"/>
    <property type="match status" value="1"/>
</dbReference>
<feature type="modified residue" description="Phosphohistidine" evidence="17">
    <location>
        <position position="1110"/>
    </location>
</feature>
<feature type="transmembrane region" description="Helical" evidence="19">
    <location>
        <begin position="139"/>
        <end position="156"/>
    </location>
</feature>
<feature type="transmembrane region" description="Helical" evidence="19">
    <location>
        <begin position="72"/>
        <end position="97"/>
    </location>
</feature>
<feature type="transmembrane region" description="Helical" evidence="19">
    <location>
        <begin position="250"/>
        <end position="273"/>
    </location>
</feature>
<dbReference type="Pfam" id="PF02518">
    <property type="entry name" value="HATPase_c"/>
    <property type="match status" value="1"/>
</dbReference>
<dbReference type="Gene3D" id="3.30.450.20">
    <property type="entry name" value="PAS domain"/>
    <property type="match status" value="3"/>
</dbReference>
<dbReference type="SMART" id="SM00387">
    <property type="entry name" value="HATPase_c"/>
    <property type="match status" value="1"/>
</dbReference>
<protein>
    <recommendedName>
        <fullName evidence="16">Sensor protein FixL</fullName>
        <ecNumber evidence="3">2.7.13.3</ecNumber>
    </recommendedName>
</protein>
<dbReference type="InterPro" id="IPR005467">
    <property type="entry name" value="His_kinase_dom"/>
</dbReference>
<feature type="domain" description="PAC" evidence="23">
    <location>
        <begin position="490"/>
        <end position="540"/>
    </location>
</feature>
<sequence>MNFNWSQMFVYPEDRLITEGTYDPFLVIVSVVIAIFASFMGFQISAQVSRTNAQRFSDLPLQRGDEIAERKYLLLLAGSTALGCGVWSMHFVGMLAFDLCTSVEYDWRITFVSIMPAFLASWVALTLNTRPSIRFKEILLGGILVGSGIGTMHYLGMEAMIMAPVLRYNLTMFMVSIVVAVVLAMLSLWIRFGITKYRGSGQESALSNFLAALVMGAAISGMHYTGMAAARFVAPEGFEIHEANGEVSVFLAYGVSLTTFVLISFVLGISVLFKYKDISRQARENSERMRAMMETAVDGIITIDHKGIIQGVNRAVQTILGWTPEELVGSNVTKIIPASLRAHHDGYIERYLKTREAKIIGIGREVTAIHKEGHEVPVRLGIGHVKQGKQNYFVGYLSDLTQRVKMEQEIREKAERIRAIAETAIDGIITINEAGIVISVNRAVEKVLGWKPAEILGRNVTKIIPESLRAHHDGYISRYLETRDAKIIGVGREVTAIHKDGREIPVRLGIGHIEQGKHNYFIGFISDLSQRVEMEHHIREQEARLRSLIGNIPGIAYRCKNENGWPMVYISDAVEQITGYPARDFELPEPRRYFTELYHPDDVEKIEQLAIPDTFSLEYRIYHRDGSLRWLFEHGNYVRDELTGEMWIDGFIMDITERKSMEEALLKAKVFAEEAAASRSAFLANMSHEIRTPMNSIIGFSDILLESDLDTIQTSQLNTINRSAKSLLHLLNDILDSAKLDKGKLELEYRAFSLSDEVDTVVSTLWLEAKKKGVQLESAISPNLARNYIGAPERIRQVLTNLVGNAVKFTSEGQVKVSVRSEASGEVYFDVADTGMGMTEDQLAHVFDAFAQADASMSRRFGGTGLGTTISKQLVELMGGRIEVKSEPNIGTTFTFVLPLQPSEQVIPAESPVVSATLPPLRVLVVDDVEQNIELLDILLSRAGHTVIAARDGKQALLRMEASGVDITLMDLQMPTMDGLTAAKLRREQEAVGGLPHMPIVALTASVLDDDRKASQQAGMDGFASKPIQIKLLVAEMAKVLNLSVPESLDPVLMQNKKLIDETLAISLWGDETTYKAELVKFVNQWPTAYENIITAVEAEDFEEVSHIAHSLKGVSGNLGLVQWMEWFAEVERSNGHKALEIVSRVNQTRKSIQQYIGDVDAIDKSQCPASTASEEFDSESVLALIDKLIDAATLHSFEESDIEQLQRSVPQIYHVLIDHITQALDDFEFQNAHDELTELKRAIVSSQE</sequence>
<keyword evidence="14 19" id="KW-0472">Membrane</keyword>
<dbReference type="CDD" id="cd00082">
    <property type="entry name" value="HisKA"/>
    <property type="match status" value="1"/>
</dbReference>
<dbReference type="EC" id="2.7.13.3" evidence="3"/>
<dbReference type="SMART" id="SM00448">
    <property type="entry name" value="REC"/>
    <property type="match status" value="1"/>
</dbReference>
<dbReference type="InterPro" id="IPR013767">
    <property type="entry name" value="PAS_fold"/>
</dbReference>
<dbReference type="OrthoDB" id="9810730at2"/>
<comment type="function">
    <text evidence="15">Putative oxygen sensor; modulates the activity of FixJ, a transcriptional activator of nitrogen fixation fixK gene. FixL probably acts as a kinase that phosphorylates FixJ.</text>
</comment>
<accession>A0A1Y0IDH0</accession>
<dbReference type="KEGG" id="ome:OLMES_3386"/>
<evidence type="ECO:0000256" key="11">
    <source>
        <dbReference type="ARBA" id="ARBA00022840"/>
    </source>
</evidence>
<evidence type="ECO:0000259" key="24">
    <source>
        <dbReference type="PROSITE" id="PS50894"/>
    </source>
</evidence>
<dbReference type="RefSeq" id="WP_087462321.1">
    <property type="nucleotide sequence ID" value="NZ_CP021425.1"/>
</dbReference>